<proteinExistence type="predicted"/>
<dbReference type="OrthoDB" id="3257613at2759"/>
<dbReference type="InterPro" id="IPR040521">
    <property type="entry name" value="KDZ"/>
</dbReference>
<protein>
    <submittedName>
        <fullName evidence="1">Uncharacterized protein</fullName>
    </submittedName>
</protein>
<evidence type="ECO:0000313" key="2">
    <source>
        <dbReference type="Proteomes" id="UP000027456"/>
    </source>
</evidence>
<name>A0A074RFT2_9AGAM</name>
<reference evidence="1 2" key="1">
    <citation type="submission" date="2013-12" db="EMBL/GenBank/DDBJ databases">
        <authorList>
            <person name="Cubeta M."/>
            <person name="Pakala S."/>
            <person name="Fedorova N."/>
            <person name="Thomas E."/>
            <person name="Dean R."/>
            <person name="Jabaji S."/>
            <person name="Neate S."/>
            <person name="Toda T."/>
            <person name="Tavantzis S."/>
            <person name="Vilgalys R."/>
            <person name="Bharathan N."/>
            <person name="Pakala S."/>
            <person name="Losada L.S."/>
            <person name="Zafar N."/>
            <person name="Nierman W."/>
        </authorList>
    </citation>
    <scope>NUCLEOTIDE SEQUENCE [LARGE SCALE GENOMIC DNA]</scope>
    <source>
        <strain evidence="1 2">123E</strain>
    </source>
</reference>
<keyword evidence="2" id="KW-1185">Reference proteome</keyword>
<dbReference type="AlphaFoldDB" id="A0A074RFT2"/>
<accession>A0A074RFT2</accession>
<dbReference type="Pfam" id="PF18758">
    <property type="entry name" value="KDZ"/>
    <property type="match status" value="1"/>
</dbReference>
<sequence>MFTCKGDQCNNHRAANNTWVQQTGVAETGVGAVTCARHTFYMPQGCVNYYKGERYAYTDYAIASVMAKLMQEGATDIGVFYDILCQWGKNFWTRVKDHCSRLLYVQRYKCDTVVR</sequence>
<dbReference type="HOGENOM" id="CLU_003703_4_1_1"/>
<comment type="caution">
    <text evidence="1">The sequence shown here is derived from an EMBL/GenBank/DDBJ whole genome shotgun (WGS) entry which is preliminary data.</text>
</comment>
<dbReference type="EMBL" id="AZST01001341">
    <property type="protein sequence ID" value="KEP46001.1"/>
    <property type="molecule type" value="Genomic_DNA"/>
</dbReference>
<dbReference type="Proteomes" id="UP000027456">
    <property type="component" value="Unassembled WGS sequence"/>
</dbReference>
<gene>
    <name evidence="1" type="ORF">V565_224990</name>
</gene>
<organism evidence="1 2">
    <name type="scientific">Rhizoctonia solani 123E</name>
    <dbReference type="NCBI Taxonomy" id="1423351"/>
    <lineage>
        <taxon>Eukaryota</taxon>
        <taxon>Fungi</taxon>
        <taxon>Dikarya</taxon>
        <taxon>Basidiomycota</taxon>
        <taxon>Agaricomycotina</taxon>
        <taxon>Agaricomycetes</taxon>
        <taxon>Cantharellales</taxon>
        <taxon>Ceratobasidiaceae</taxon>
        <taxon>Rhizoctonia</taxon>
    </lineage>
</organism>
<evidence type="ECO:0000313" key="1">
    <source>
        <dbReference type="EMBL" id="KEP46001.1"/>
    </source>
</evidence>